<dbReference type="InterPro" id="IPR058163">
    <property type="entry name" value="LysR-type_TF_proteobact-type"/>
</dbReference>
<feature type="domain" description="HTH lysR-type" evidence="5">
    <location>
        <begin position="13"/>
        <end position="63"/>
    </location>
</feature>
<evidence type="ECO:0000259" key="5">
    <source>
        <dbReference type="PROSITE" id="PS50931"/>
    </source>
</evidence>
<evidence type="ECO:0000256" key="1">
    <source>
        <dbReference type="ARBA" id="ARBA00009437"/>
    </source>
</evidence>
<gene>
    <name evidence="7" type="ORF">C7453_102460</name>
    <name evidence="6" type="ORF">HLH32_05565</name>
</gene>
<dbReference type="EMBL" id="JABEQI010000002">
    <property type="protein sequence ID" value="MBB2185854.1"/>
    <property type="molecule type" value="Genomic_DNA"/>
</dbReference>
<dbReference type="Gene3D" id="3.40.190.10">
    <property type="entry name" value="Periplasmic binding protein-like II"/>
    <property type="match status" value="2"/>
</dbReference>
<dbReference type="Proteomes" id="UP000254958">
    <property type="component" value="Unassembled WGS sequence"/>
</dbReference>
<evidence type="ECO:0000256" key="3">
    <source>
        <dbReference type="ARBA" id="ARBA00023125"/>
    </source>
</evidence>
<protein>
    <submittedName>
        <fullName evidence="7">DNA-binding transcriptional LysR family regulator</fullName>
    </submittedName>
    <submittedName>
        <fullName evidence="6">LysR family transcriptional regulator</fullName>
    </submittedName>
</protein>
<proteinExistence type="inferred from homology"/>
<dbReference type="GO" id="GO:0006351">
    <property type="term" value="P:DNA-templated transcription"/>
    <property type="evidence" value="ECO:0007669"/>
    <property type="project" value="TreeGrafter"/>
</dbReference>
<dbReference type="PROSITE" id="PS50931">
    <property type="entry name" value="HTH_LYSR"/>
    <property type="match status" value="1"/>
</dbReference>
<dbReference type="AlphaFoldDB" id="A0A370G938"/>
<dbReference type="OrthoDB" id="9794694at2"/>
<keyword evidence="2" id="KW-0805">Transcription regulation</keyword>
<dbReference type="InterPro" id="IPR005119">
    <property type="entry name" value="LysR_subst-bd"/>
</dbReference>
<dbReference type="InterPro" id="IPR036388">
    <property type="entry name" value="WH-like_DNA-bd_sf"/>
</dbReference>
<name>A0A370G938_GLULI</name>
<evidence type="ECO:0000313" key="9">
    <source>
        <dbReference type="Proteomes" id="UP000562982"/>
    </source>
</evidence>
<keyword evidence="3 7" id="KW-0238">DNA-binding</keyword>
<evidence type="ECO:0000313" key="6">
    <source>
        <dbReference type="EMBL" id="MBB2185854.1"/>
    </source>
</evidence>
<keyword evidence="8" id="KW-1185">Reference proteome</keyword>
<dbReference type="RefSeq" id="WP_114726510.1">
    <property type="nucleotide sequence ID" value="NZ_BJMI01000001.1"/>
</dbReference>
<dbReference type="SUPFAM" id="SSF46785">
    <property type="entry name" value="Winged helix' DNA-binding domain"/>
    <property type="match status" value="1"/>
</dbReference>
<evidence type="ECO:0000256" key="4">
    <source>
        <dbReference type="ARBA" id="ARBA00023163"/>
    </source>
</evidence>
<dbReference type="InterPro" id="IPR036390">
    <property type="entry name" value="WH_DNA-bd_sf"/>
</dbReference>
<evidence type="ECO:0000313" key="7">
    <source>
        <dbReference type="EMBL" id="RDI39666.1"/>
    </source>
</evidence>
<accession>A0A370G938</accession>
<evidence type="ECO:0000256" key="2">
    <source>
        <dbReference type="ARBA" id="ARBA00023015"/>
    </source>
</evidence>
<keyword evidence="4" id="KW-0804">Transcription</keyword>
<reference evidence="7 8" key="1">
    <citation type="submission" date="2018-07" db="EMBL/GenBank/DDBJ databases">
        <title>Genomic Encyclopedia of Type Strains, Phase IV (KMG-IV): sequencing the most valuable type-strain genomes for metagenomic binning, comparative biology and taxonomic classification.</title>
        <authorList>
            <person name="Goeker M."/>
        </authorList>
    </citation>
    <scope>NUCLEOTIDE SEQUENCE [LARGE SCALE GENOMIC DNA]</scope>
    <source>
        <strain evidence="7 8">DSM 5603</strain>
    </source>
</reference>
<reference evidence="6 9" key="2">
    <citation type="submission" date="2020-04" db="EMBL/GenBank/DDBJ databases">
        <title>Description of novel Gluconacetobacter.</title>
        <authorList>
            <person name="Sombolestani A."/>
        </authorList>
    </citation>
    <scope>NUCLEOTIDE SEQUENCE [LARGE SCALE GENOMIC DNA]</scope>
    <source>
        <strain evidence="6 9">LMG 1382</strain>
    </source>
</reference>
<dbReference type="Proteomes" id="UP000562982">
    <property type="component" value="Unassembled WGS sequence"/>
</dbReference>
<dbReference type="PANTHER" id="PTHR30537:SF79">
    <property type="entry name" value="TRANSCRIPTIONAL REGULATOR-RELATED"/>
    <property type="match status" value="1"/>
</dbReference>
<dbReference type="EMBL" id="QQAW01000002">
    <property type="protein sequence ID" value="RDI39666.1"/>
    <property type="molecule type" value="Genomic_DNA"/>
</dbReference>
<dbReference type="Pfam" id="PF03466">
    <property type="entry name" value="LysR_substrate"/>
    <property type="match status" value="1"/>
</dbReference>
<dbReference type="Gene3D" id="1.10.10.10">
    <property type="entry name" value="Winged helix-like DNA-binding domain superfamily/Winged helix DNA-binding domain"/>
    <property type="match status" value="1"/>
</dbReference>
<dbReference type="PANTHER" id="PTHR30537">
    <property type="entry name" value="HTH-TYPE TRANSCRIPTIONAL REGULATOR"/>
    <property type="match status" value="1"/>
</dbReference>
<dbReference type="Pfam" id="PF00126">
    <property type="entry name" value="HTH_1"/>
    <property type="match status" value="1"/>
</dbReference>
<dbReference type="GO" id="GO:0003700">
    <property type="term" value="F:DNA-binding transcription factor activity"/>
    <property type="evidence" value="ECO:0007669"/>
    <property type="project" value="InterPro"/>
</dbReference>
<dbReference type="GO" id="GO:0043565">
    <property type="term" value="F:sequence-specific DNA binding"/>
    <property type="evidence" value="ECO:0007669"/>
    <property type="project" value="TreeGrafter"/>
</dbReference>
<dbReference type="InterPro" id="IPR000847">
    <property type="entry name" value="LysR_HTH_N"/>
</dbReference>
<sequence length="314" mass="34660">MDDRPSLPPFVMLRAFEAYGRTGGIRKAAQSLGVTHTIISRHLRGLEEWLGTTLINRRSGTLTSRGQYYHREIAAAIGTLTRASTQLRAPAAGVLTISCATGFACNWLVYQLDAFRKICRGVDLVIRPDNVPSDFDRDDVHADIRYLRPSERLALPPHLRAVEIARPQVFPVTHAALAREINHRIRAPGDLLAEPLIEENDDHEWVTWFQAQSVSVSAINPCARLWHATLTLAAAKDAQGLAMTNIFLTGADLASGSLAQVHLPDAPWRSVTIGSYFIVAPVANWQSRTLNRFNSWLADATAAFKSSVVLTHID</sequence>
<organism evidence="7 8">
    <name type="scientific">Gluconacetobacter liquefaciens</name>
    <name type="common">Acetobacter liquefaciens</name>
    <dbReference type="NCBI Taxonomy" id="89584"/>
    <lineage>
        <taxon>Bacteria</taxon>
        <taxon>Pseudomonadati</taxon>
        <taxon>Pseudomonadota</taxon>
        <taxon>Alphaproteobacteria</taxon>
        <taxon>Acetobacterales</taxon>
        <taxon>Acetobacteraceae</taxon>
        <taxon>Gluconacetobacter</taxon>
    </lineage>
</organism>
<dbReference type="SUPFAM" id="SSF53850">
    <property type="entry name" value="Periplasmic binding protein-like II"/>
    <property type="match status" value="1"/>
</dbReference>
<evidence type="ECO:0000313" key="8">
    <source>
        <dbReference type="Proteomes" id="UP000254958"/>
    </source>
</evidence>
<comment type="similarity">
    <text evidence="1">Belongs to the LysR transcriptional regulatory family.</text>
</comment>
<comment type="caution">
    <text evidence="7">The sequence shown here is derived from an EMBL/GenBank/DDBJ whole genome shotgun (WGS) entry which is preliminary data.</text>
</comment>